<gene>
    <name evidence="2" type="ORF">G9H71_20185</name>
</gene>
<keyword evidence="1" id="KW-0732">Signal</keyword>
<evidence type="ECO:0000313" key="2">
    <source>
        <dbReference type="EMBL" id="NHC16109.1"/>
    </source>
</evidence>
<proteinExistence type="predicted"/>
<dbReference type="Proteomes" id="UP000800981">
    <property type="component" value="Unassembled WGS sequence"/>
</dbReference>
<protein>
    <submittedName>
        <fullName evidence="2">Uncharacterized protein</fullName>
    </submittedName>
</protein>
<keyword evidence="3" id="KW-1185">Reference proteome</keyword>
<organism evidence="2 3">
    <name type="scientific">Motilibacter deserti</name>
    <dbReference type="NCBI Taxonomy" id="2714956"/>
    <lineage>
        <taxon>Bacteria</taxon>
        <taxon>Bacillati</taxon>
        <taxon>Actinomycetota</taxon>
        <taxon>Actinomycetes</taxon>
        <taxon>Motilibacterales</taxon>
        <taxon>Motilibacteraceae</taxon>
        <taxon>Motilibacter</taxon>
    </lineage>
</organism>
<dbReference type="RefSeq" id="WP_166284578.1">
    <property type="nucleotide sequence ID" value="NZ_JAANNP010000093.1"/>
</dbReference>
<feature type="non-terminal residue" evidence="2">
    <location>
        <position position="172"/>
    </location>
</feature>
<comment type="caution">
    <text evidence="2">The sequence shown here is derived from an EMBL/GenBank/DDBJ whole genome shotgun (WGS) entry which is preliminary data.</text>
</comment>
<accession>A0ABX0H2T5</accession>
<name>A0ABX0H2T5_9ACTN</name>
<reference evidence="2 3" key="1">
    <citation type="submission" date="2020-03" db="EMBL/GenBank/DDBJ databases">
        <title>Two novel Motilibacter sp.</title>
        <authorList>
            <person name="Liu S."/>
        </authorList>
    </citation>
    <scope>NUCLEOTIDE SEQUENCE [LARGE SCALE GENOMIC DNA]</scope>
    <source>
        <strain evidence="2 3">E257</strain>
    </source>
</reference>
<feature type="chain" id="PRO_5046875444" evidence="1">
    <location>
        <begin position="36"/>
        <end position="172"/>
    </location>
</feature>
<evidence type="ECO:0000313" key="3">
    <source>
        <dbReference type="Proteomes" id="UP000800981"/>
    </source>
</evidence>
<evidence type="ECO:0000256" key="1">
    <source>
        <dbReference type="SAM" id="SignalP"/>
    </source>
</evidence>
<sequence>MHTPRTQRMRSVASVVAAAALGAGALVTVATPAYAETSFRWGVMEVHALGTVGYGDDGVIDVSGVTTLGLAPDAEDFAPLLKVVGDIKLEMASDQIFTVDGSITDATTGEEKLLFADDDTDRSFSVNDLVSGSGQPVSGAQSIEAADVQFTPGLIKFGPTDSGQLLLQGRLQ</sequence>
<feature type="signal peptide" evidence="1">
    <location>
        <begin position="1"/>
        <end position="35"/>
    </location>
</feature>
<dbReference type="EMBL" id="JAANNP010000093">
    <property type="protein sequence ID" value="NHC16109.1"/>
    <property type="molecule type" value="Genomic_DNA"/>
</dbReference>